<dbReference type="RefSeq" id="WP_306983422.1">
    <property type="nucleotide sequence ID" value="NZ_JAUSUA010000003.1"/>
</dbReference>
<evidence type="ECO:0000313" key="2">
    <source>
        <dbReference type="Proteomes" id="UP001225034"/>
    </source>
</evidence>
<dbReference type="Proteomes" id="UP001225034">
    <property type="component" value="Unassembled WGS sequence"/>
</dbReference>
<sequence>MRTPIRISKQAARQFLLHSLGLLSTQKVASTERMWRQLEAVQLDPVATIERNHHLVLMNRTTSYQTQSFSQLLEDGLAFEYWANEACILPIEDYPLFAFTRNHRKETLDSELIRYASTVHQVKQMFKENGPLQSREFRSSGKVHGGWDLEKATTKESSHVLSLLHRTGDIQVVKRDGATRFFDLTENVIPDKLLHRAAEITYEEASQQMLEKYYRAYRLFDPTDVRYGWQKFKAATRRQLHAKMIERGMIVPIEIEGVDRSYAVLAEDIPKLEINHEIQPSDIVQFLPPLDNLLWRRERLVDLFSFYYRWEIYIPKEKRKFGAYAMPILDQDQLIGQMDPLFDRKSGTLIVKKLELSEAFTLSNERVHRIEKGLDHLAKQIGAVTVEWRI</sequence>
<protein>
    <submittedName>
        <fullName evidence="1">Uncharacterized protein YcaQ</fullName>
    </submittedName>
</protein>
<dbReference type="PANTHER" id="PTHR30528">
    <property type="entry name" value="CYTOPLASMIC PROTEIN"/>
    <property type="match status" value="1"/>
</dbReference>
<dbReference type="InterPro" id="IPR009351">
    <property type="entry name" value="AlkZ-like"/>
</dbReference>
<name>A0ABT9YIZ7_9BACI</name>
<dbReference type="Pfam" id="PF06224">
    <property type="entry name" value="AlkZ-like"/>
    <property type="match status" value="1"/>
</dbReference>
<accession>A0ABT9YIZ7</accession>
<gene>
    <name evidence="1" type="ORF">J2S05_002636</name>
</gene>
<dbReference type="EMBL" id="JAUSUA010000003">
    <property type="protein sequence ID" value="MDQ0207835.1"/>
    <property type="molecule type" value="Genomic_DNA"/>
</dbReference>
<proteinExistence type="predicted"/>
<dbReference type="PANTHER" id="PTHR30528:SF0">
    <property type="entry name" value="CYTOPLASMIC PROTEIN"/>
    <property type="match status" value="1"/>
</dbReference>
<evidence type="ECO:0000313" key="1">
    <source>
        <dbReference type="EMBL" id="MDQ0207835.1"/>
    </source>
</evidence>
<keyword evidence="2" id="KW-1185">Reference proteome</keyword>
<comment type="caution">
    <text evidence="1">The sequence shown here is derived from an EMBL/GenBank/DDBJ whole genome shotgun (WGS) entry which is preliminary data.</text>
</comment>
<organism evidence="1 2">
    <name type="scientific">Alkalicoccobacillus murimartini</name>
    <dbReference type="NCBI Taxonomy" id="171685"/>
    <lineage>
        <taxon>Bacteria</taxon>
        <taxon>Bacillati</taxon>
        <taxon>Bacillota</taxon>
        <taxon>Bacilli</taxon>
        <taxon>Bacillales</taxon>
        <taxon>Bacillaceae</taxon>
        <taxon>Alkalicoccobacillus</taxon>
    </lineage>
</organism>
<reference evidence="1 2" key="1">
    <citation type="submission" date="2023-07" db="EMBL/GenBank/DDBJ databases">
        <title>Genomic Encyclopedia of Type Strains, Phase IV (KMG-IV): sequencing the most valuable type-strain genomes for metagenomic binning, comparative biology and taxonomic classification.</title>
        <authorList>
            <person name="Goeker M."/>
        </authorList>
    </citation>
    <scope>NUCLEOTIDE SEQUENCE [LARGE SCALE GENOMIC DNA]</scope>
    <source>
        <strain evidence="1 2">DSM 19154</strain>
    </source>
</reference>